<comment type="similarity">
    <text evidence="3">Belongs to the complex I 51 kDa subunit family.</text>
</comment>
<dbReference type="Pfam" id="PF01512">
    <property type="entry name" value="Complex1_51K"/>
    <property type="match status" value="1"/>
</dbReference>
<evidence type="ECO:0000256" key="8">
    <source>
        <dbReference type="ARBA" id="ARBA00023004"/>
    </source>
</evidence>
<dbReference type="EMBL" id="JPRF03000001">
    <property type="protein sequence ID" value="OEV39282.1"/>
    <property type="molecule type" value="Genomic_DNA"/>
</dbReference>
<dbReference type="Gene3D" id="3.10.20.600">
    <property type="match status" value="1"/>
</dbReference>
<dbReference type="Gene3D" id="1.20.1440.230">
    <property type="entry name" value="NADH-ubiquinone oxidoreductase 51kDa subunit, iron-sulphur binding domain"/>
    <property type="match status" value="1"/>
</dbReference>
<comment type="caution">
    <text evidence="12">The sequence shown here is derived from an EMBL/GenBank/DDBJ whole genome shotgun (WGS) entry which is preliminary data.</text>
</comment>
<dbReference type="PANTHER" id="PTHR11780:SF10">
    <property type="entry name" value="NADH DEHYDROGENASE [UBIQUINONE] FLAVOPROTEIN 1, MITOCHONDRIAL"/>
    <property type="match status" value="1"/>
</dbReference>
<dbReference type="Pfam" id="PF13459">
    <property type="entry name" value="Fer4_15"/>
    <property type="match status" value="1"/>
</dbReference>
<dbReference type="Gene3D" id="3.30.70.20">
    <property type="match status" value="1"/>
</dbReference>
<organism evidence="12 13">
    <name type="scientific">Kitasatospora aureofaciens</name>
    <name type="common">Streptomyces aureofaciens</name>
    <dbReference type="NCBI Taxonomy" id="1894"/>
    <lineage>
        <taxon>Bacteria</taxon>
        <taxon>Bacillati</taxon>
        <taxon>Actinomycetota</taxon>
        <taxon>Actinomycetes</taxon>
        <taxon>Kitasatosporales</taxon>
        <taxon>Streptomycetaceae</taxon>
        <taxon>Kitasatospora</taxon>
    </lineage>
</organism>
<dbReference type="AlphaFoldDB" id="A0A1E7NF31"/>
<comment type="cofactor">
    <cofactor evidence="2">
        <name>[4Fe-4S] cluster</name>
        <dbReference type="ChEBI" id="CHEBI:49883"/>
    </cofactor>
</comment>
<keyword evidence="6" id="KW-0288">FMN</keyword>
<dbReference type="InterPro" id="IPR037225">
    <property type="entry name" value="Nuo51_FMN-bd_sf"/>
</dbReference>
<reference evidence="12" key="3">
    <citation type="submission" date="2016-08" db="EMBL/GenBank/DDBJ databases">
        <title>Sequencing, Assembly and Comparative Genomics of S. aureofaciens ATCC 10762.</title>
        <authorList>
            <person name="Gradnigo J.S."/>
            <person name="Johnson N."/>
            <person name="Somerville G.A."/>
        </authorList>
    </citation>
    <scope>NUCLEOTIDE SEQUENCE [LARGE SCALE GENOMIC DNA]</scope>
    <source>
        <strain evidence="12">ATCC 10762</strain>
    </source>
</reference>
<dbReference type="GO" id="GO:0003954">
    <property type="term" value="F:NADH dehydrogenase activity"/>
    <property type="evidence" value="ECO:0007669"/>
    <property type="project" value="TreeGrafter"/>
</dbReference>
<reference evidence="11" key="1">
    <citation type="journal article" date="2014" name="Int. J. Syst. Evol. Microbiol.">
        <title>Complete genome sequence of Corynebacterium casei LMG S-19264T (=DSM 44701T), isolated from a smear-ripened cheese.</title>
        <authorList>
            <consortium name="US DOE Joint Genome Institute (JGI-PGF)"/>
            <person name="Walter F."/>
            <person name="Albersmeier A."/>
            <person name="Kalinowski J."/>
            <person name="Ruckert C."/>
        </authorList>
    </citation>
    <scope>NUCLEOTIDE SEQUENCE</scope>
    <source>
        <strain evidence="11">JCM 4434</strain>
    </source>
</reference>
<keyword evidence="4" id="KW-0004">4Fe-4S</keyword>
<dbReference type="GO" id="GO:0045333">
    <property type="term" value="P:cellular respiration"/>
    <property type="evidence" value="ECO:0007669"/>
    <property type="project" value="TreeGrafter"/>
</dbReference>
<evidence type="ECO:0000313" key="12">
    <source>
        <dbReference type="EMBL" id="OEV39282.1"/>
    </source>
</evidence>
<evidence type="ECO:0000256" key="1">
    <source>
        <dbReference type="ARBA" id="ARBA00001917"/>
    </source>
</evidence>
<dbReference type="GO" id="GO:0046872">
    <property type="term" value="F:metal ion binding"/>
    <property type="evidence" value="ECO:0007669"/>
    <property type="project" value="UniProtKB-KW"/>
</dbReference>
<dbReference type="Gene3D" id="3.40.50.11540">
    <property type="entry name" value="NADH-ubiquinone oxidoreductase 51kDa subunit"/>
    <property type="match status" value="1"/>
</dbReference>
<dbReference type="InterPro" id="IPR019575">
    <property type="entry name" value="Nuop51_4Fe4S-bd"/>
</dbReference>
<comment type="cofactor">
    <cofactor evidence="1">
        <name>FMN</name>
        <dbReference type="ChEBI" id="CHEBI:58210"/>
    </cofactor>
</comment>
<dbReference type="SUPFAM" id="SSF54862">
    <property type="entry name" value="4Fe-4S ferredoxins"/>
    <property type="match status" value="1"/>
</dbReference>
<dbReference type="Proteomes" id="UP000610124">
    <property type="component" value="Unassembled WGS sequence"/>
</dbReference>
<keyword evidence="7" id="KW-0479">Metal-binding</keyword>
<keyword evidence="9" id="KW-0411">Iron-sulfur</keyword>
<sequence>MSARPGSPQVRHLGPARLTAGLDRFQRLDLAAHLRVHPPLPRLTRDDLLELAERIDLRGRGGAGFPFARKARAAVAAATRTGAAPVIVVNGSEGEPPSAKDRMLLARAPHLVLDGALLAAAAFGAEEIVVGVAAGSPGEASVPAALDERELPCPARTVCVPERFVSGESSALIRGANGLPVQPAAVKARAAEGGAGGVRRRPTLLSNAETWAQLAVAARLGPGPYAAVGTDAEPGTVLLTVNRPGADPLVVETPFGTPLGDVLDACRLRPGDGVLVGGYHGAWLDPASAVGAPLSRTGLAELGGTLGAGAIVALPAGTCPLGEVARVATWLAGESAGQCGPCRRGLPDAAEALGALAAGTGGQTALEDARRALGGAQGGGACSHPDGTARFVLSALDVFARDVEAHLFGPGCGRPVLDVLPLPPAQGAHLEVDWSRCTGHGLCAVLAPGLVRLGPHGYPASTTIPVAPWQEHGARRAVNQCPALALRMRHPERSTDRRRRRSNG</sequence>
<dbReference type="InterPro" id="IPR050837">
    <property type="entry name" value="ComplexI_51kDa_subunit"/>
</dbReference>
<evidence type="ECO:0000256" key="4">
    <source>
        <dbReference type="ARBA" id="ARBA00022485"/>
    </source>
</evidence>
<reference evidence="12 13" key="2">
    <citation type="submission" date="2014-07" db="EMBL/GenBank/DDBJ databases">
        <authorList>
            <person name="Zhang J.E."/>
            <person name="Yang H."/>
            <person name="Guo J."/>
            <person name="Deng Z."/>
            <person name="Luo H."/>
            <person name="Luo M."/>
            <person name="Zhao B."/>
        </authorList>
    </citation>
    <scope>NUCLEOTIDE SEQUENCE [LARGE SCALE GENOMIC DNA]</scope>
    <source>
        <strain evidence="12">ATCC 10762</strain>
        <strain evidence="13">ATCC 10762 / DSM 40127 / CCM 3239 / JCM 4008 / LMG 5968 / NBRC 12843 / NCIMB 8234 / A-377</strain>
    </source>
</reference>
<evidence type="ECO:0000256" key="2">
    <source>
        <dbReference type="ARBA" id="ARBA00001966"/>
    </source>
</evidence>
<evidence type="ECO:0000313" key="13">
    <source>
        <dbReference type="Proteomes" id="UP000037395"/>
    </source>
</evidence>
<accession>A0A1E7NF31</accession>
<dbReference type="GO" id="GO:0051539">
    <property type="term" value="F:4 iron, 4 sulfur cluster binding"/>
    <property type="evidence" value="ECO:0007669"/>
    <property type="project" value="UniProtKB-KW"/>
</dbReference>
<evidence type="ECO:0000256" key="3">
    <source>
        <dbReference type="ARBA" id="ARBA00007523"/>
    </source>
</evidence>
<gene>
    <name evidence="11" type="ORF">GCM10010502_46080</name>
    <name evidence="12" type="ORF">HS99_0000770</name>
</gene>
<dbReference type="Pfam" id="PF10589">
    <property type="entry name" value="NADH_4Fe-4S"/>
    <property type="match status" value="1"/>
</dbReference>
<evidence type="ECO:0000259" key="10">
    <source>
        <dbReference type="SMART" id="SM00928"/>
    </source>
</evidence>
<evidence type="ECO:0000256" key="7">
    <source>
        <dbReference type="ARBA" id="ARBA00022723"/>
    </source>
</evidence>
<dbReference type="InterPro" id="IPR011538">
    <property type="entry name" value="Nuo51_FMN-bd"/>
</dbReference>
<dbReference type="SMART" id="SM00928">
    <property type="entry name" value="NADH_4Fe-4S"/>
    <property type="match status" value="1"/>
</dbReference>
<keyword evidence="5" id="KW-0285">Flavoprotein</keyword>
<reference evidence="13" key="4">
    <citation type="submission" date="2016-08" db="EMBL/GenBank/DDBJ databases">
        <title>Sequencing, assembly and comparative genomics of S. aureofaciens ATCC 10762.</title>
        <authorList>
            <person name="Gradnigo J.S."/>
            <person name="Johnson N."/>
            <person name="Somerville G.A."/>
        </authorList>
    </citation>
    <scope>NUCLEOTIDE SEQUENCE [LARGE SCALE GENOMIC DNA]</scope>
    <source>
        <strain evidence="13">ATCC 10762 / DSM 40127 / CCM 3239 / JCM 4008 / LMG 5968 / NBRC 12843 / NCIMB 8234 / A-377</strain>
    </source>
</reference>
<evidence type="ECO:0000256" key="5">
    <source>
        <dbReference type="ARBA" id="ARBA00022630"/>
    </source>
</evidence>
<evidence type="ECO:0000256" key="6">
    <source>
        <dbReference type="ARBA" id="ARBA00022643"/>
    </source>
</evidence>
<keyword evidence="8" id="KW-0408">Iron</keyword>
<evidence type="ECO:0000256" key="9">
    <source>
        <dbReference type="ARBA" id="ARBA00023014"/>
    </source>
</evidence>
<dbReference type="PANTHER" id="PTHR11780">
    <property type="entry name" value="NADH-UBIQUINONE OXIDOREDUCTASE FLAVOPROTEIN 1 NDUFV1"/>
    <property type="match status" value="1"/>
</dbReference>
<reference evidence="11" key="5">
    <citation type="submission" date="2020-09" db="EMBL/GenBank/DDBJ databases">
        <authorList>
            <person name="Sun Q."/>
            <person name="Ohkuma M."/>
        </authorList>
    </citation>
    <scope>NUCLEOTIDE SEQUENCE</scope>
    <source>
        <strain evidence="11">JCM 4434</strain>
    </source>
</reference>
<dbReference type="SUPFAM" id="SSF140490">
    <property type="entry name" value="Nqo1C-terminal domain-like"/>
    <property type="match status" value="1"/>
</dbReference>
<dbReference type="EMBL" id="BMUB01000011">
    <property type="protein sequence ID" value="GGU88213.1"/>
    <property type="molecule type" value="Genomic_DNA"/>
</dbReference>
<keyword evidence="13" id="KW-1185">Reference proteome</keyword>
<dbReference type="InterPro" id="IPR037207">
    <property type="entry name" value="Nuop51_4Fe4S-bd_sf"/>
</dbReference>
<feature type="domain" description="NADH-ubiquinone oxidoreductase 51kDa subunit iron-sulphur binding" evidence="10">
    <location>
        <begin position="321"/>
        <end position="366"/>
    </location>
</feature>
<accession>A0A8H9HV82</accession>
<dbReference type="RefSeq" id="WP_030550225.1">
    <property type="nucleotide sequence ID" value="NZ_BMUB01000011.1"/>
</dbReference>
<protein>
    <submittedName>
        <fullName evidence="12">NADH dehydrogenase</fullName>
    </submittedName>
    <submittedName>
        <fullName evidence="11">Oxidoreductase</fullName>
    </submittedName>
</protein>
<dbReference type="GeneID" id="97490376"/>
<dbReference type="SUPFAM" id="SSF142019">
    <property type="entry name" value="Nqo1 FMN-binding domain-like"/>
    <property type="match status" value="1"/>
</dbReference>
<proteinExistence type="inferred from homology"/>
<name>A0A1E7NF31_KITAU</name>
<evidence type="ECO:0000313" key="11">
    <source>
        <dbReference type="EMBL" id="GGU88213.1"/>
    </source>
</evidence>
<dbReference type="Proteomes" id="UP000037395">
    <property type="component" value="Unassembled WGS sequence"/>
</dbReference>
<dbReference type="SUPFAM" id="SSF142984">
    <property type="entry name" value="Nqo1 middle domain-like"/>
    <property type="match status" value="1"/>
</dbReference>